<accession>A0A382R1L0</accession>
<gene>
    <name evidence="2" type="ORF">METZ01_LOCUS343325</name>
</gene>
<organism evidence="2">
    <name type="scientific">marine metagenome</name>
    <dbReference type="NCBI Taxonomy" id="408172"/>
    <lineage>
        <taxon>unclassified sequences</taxon>
        <taxon>metagenomes</taxon>
        <taxon>ecological metagenomes</taxon>
    </lineage>
</organism>
<dbReference type="EMBL" id="UINC01117791">
    <property type="protein sequence ID" value="SVC90471.1"/>
    <property type="molecule type" value="Genomic_DNA"/>
</dbReference>
<dbReference type="AlphaFoldDB" id="A0A382R1L0"/>
<feature type="transmembrane region" description="Helical" evidence="1">
    <location>
        <begin position="27"/>
        <end position="45"/>
    </location>
</feature>
<proteinExistence type="predicted"/>
<protein>
    <recommendedName>
        <fullName evidence="3">Amino acid ABC transporter permease</fullName>
    </recommendedName>
</protein>
<keyword evidence="1" id="KW-0812">Transmembrane</keyword>
<keyword evidence="1" id="KW-1133">Transmembrane helix</keyword>
<reference evidence="2" key="1">
    <citation type="submission" date="2018-05" db="EMBL/GenBank/DDBJ databases">
        <authorList>
            <person name="Lanie J.A."/>
            <person name="Ng W.-L."/>
            <person name="Kazmierczak K.M."/>
            <person name="Andrzejewski T.M."/>
            <person name="Davidsen T.M."/>
            <person name="Wayne K.J."/>
            <person name="Tettelin H."/>
            <person name="Glass J.I."/>
            <person name="Rusch D."/>
            <person name="Podicherti R."/>
            <person name="Tsui H.-C.T."/>
            <person name="Winkler M.E."/>
        </authorList>
    </citation>
    <scope>NUCLEOTIDE SEQUENCE</scope>
</reference>
<evidence type="ECO:0008006" key="3">
    <source>
        <dbReference type="Google" id="ProtNLM"/>
    </source>
</evidence>
<sequence>MAVISETVPGTRNSLTRLWNNQQARSVIIQIVTVTIVFALLALILRNVVNNLEAIGKEFSFKFLMSPAAYDITFSPSIEYSSRSTHL</sequence>
<name>A0A382R1L0_9ZZZZ</name>
<keyword evidence="1" id="KW-0472">Membrane</keyword>
<feature type="non-terminal residue" evidence="2">
    <location>
        <position position="87"/>
    </location>
</feature>
<evidence type="ECO:0000256" key="1">
    <source>
        <dbReference type="SAM" id="Phobius"/>
    </source>
</evidence>
<evidence type="ECO:0000313" key="2">
    <source>
        <dbReference type="EMBL" id="SVC90471.1"/>
    </source>
</evidence>